<dbReference type="InterPro" id="IPR022139">
    <property type="entry name" value="Fam-L/Fam-M-like_plasmodium"/>
</dbReference>
<proteinExistence type="predicted"/>
<dbReference type="Proteomes" id="UP000078597">
    <property type="component" value="Unassembled WGS sequence"/>
</dbReference>
<evidence type="ECO:0008006" key="4">
    <source>
        <dbReference type="Google" id="ProtNLM"/>
    </source>
</evidence>
<reference evidence="3" key="1">
    <citation type="submission" date="2016-05" db="EMBL/GenBank/DDBJ databases">
        <authorList>
            <person name="Naeem Raeece"/>
        </authorList>
    </citation>
    <scope>NUCLEOTIDE SEQUENCE [LARGE SCALE GENOMIC DNA]</scope>
</reference>
<dbReference type="AlphaFoldDB" id="A0A1A8X5A5"/>
<accession>A0A1A8X5A5</accession>
<dbReference type="VEuPathDB" id="PlasmoDB:PmUG01_00062700"/>
<organism evidence="2 3">
    <name type="scientific">Plasmodium malariae</name>
    <dbReference type="NCBI Taxonomy" id="5858"/>
    <lineage>
        <taxon>Eukaryota</taxon>
        <taxon>Sar</taxon>
        <taxon>Alveolata</taxon>
        <taxon>Apicomplexa</taxon>
        <taxon>Aconoidasida</taxon>
        <taxon>Haemosporida</taxon>
        <taxon>Plasmodiidae</taxon>
        <taxon>Plasmodium</taxon>
        <taxon>Plasmodium (Plasmodium)</taxon>
    </lineage>
</organism>
<keyword evidence="1" id="KW-0472">Membrane</keyword>
<dbReference type="EMBL" id="FLQW01005714">
    <property type="protein sequence ID" value="SBS99363.1"/>
    <property type="molecule type" value="Genomic_DNA"/>
</dbReference>
<sequence>MQPNECSLNKVRWNEHANKNKCYILETKKYSRLEKKIFKELDYEDFLKNNRTINNKIYKKIIRKKLASQLAPTLIFFILLSLSFVLDYCGSYGLVWGLVDIVKSFSTDWIKDVNSYLEGSFLKPLLECKYPSASGSGKCCYIIPLLFNLFYVIPFIIYCIITISRIVYYHKKVKKYEKIKYRKR</sequence>
<feature type="transmembrane region" description="Helical" evidence="1">
    <location>
        <begin position="141"/>
        <end position="168"/>
    </location>
</feature>
<evidence type="ECO:0000313" key="3">
    <source>
        <dbReference type="Proteomes" id="UP000078597"/>
    </source>
</evidence>
<evidence type="ECO:0000256" key="1">
    <source>
        <dbReference type="SAM" id="Phobius"/>
    </source>
</evidence>
<protein>
    <recommendedName>
        <fullName evidence="4">Fam-l protein</fullName>
    </recommendedName>
</protein>
<keyword evidence="1" id="KW-0812">Transmembrane</keyword>
<evidence type="ECO:0000313" key="2">
    <source>
        <dbReference type="EMBL" id="SBS99363.1"/>
    </source>
</evidence>
<keyword evidence="1" id="KW-1133">Transmembrane helix</keyword>
<gene>
    <name evidence="2" type="ORF">PMALA_069480</name>
</gene>
<dbReference type="Pfam" id="PF12420">
    <property type="entry name" value="DUF3671"/>
    <property type="match status" value="1"/>
</dbReference>
<feature type="transmembrane region" description="Helical" evidence="1">
    <location>
        <begin position="66"/>
        <end position="86"/>
    </location>
</feature>
<name>A0A1A8X5A5_PLAMA</name>